<gene>
    <name evidence="9" type="ORF">EKM59_01810</name>
</gene>
<name>A0A433JM15_9GAMM</name>
<feature type="transmembrane region" description="Helical" evidence="8">
    <location>
        <begin position="178"/>
        <end position="199"/>
    </location>
</feature>
<evidence type="ECO:0000256" key="2">
    <source>
        <dbReference type="ARBA" id="ARBA00022475"/>
    </source>
</evidence>
<comment type="similarity">
    <text evidence="7">Belongs to the glycosyltransferase 87 family.</text>
</comment>
<comment type="subcellular location">
    <subcellularLocation>
        <location evidence="1">Cell membrane</location>
        <topology evidence="1">Multi-pass membrane protein</topology>
    </subcellularLocation>
</comment>
<evidence type="ECO:0000256" key="3">
    <source>
        <dbReference type="ARBA" id="ARBA00022679"/>
    </source>
</evidence>
<organism evidence="9 10">
    <name type="scientific">Legionella septentrionalis</name>
    <dbReference type="NCBI Taxonomy" id="2498109"/>
    <lineage>
        <taxon>Bacteria</taxon>
        <taxon>Pseudomonadati</taxon>
        <taxon>Pseudomonadota</taxon>
        <taxon>Gammaproteobacteria</taxon>
        <taxon>Legionellales</taxon>
        <taxon>Legionellaceae</taxon>
        <taxon>Legionella</taxon>
    </lineage>
</organism>
<dbReference type="RefSeq" id="WP_127111058.1">
    <property type="nucleotide sequence ID" value="NZ_RZGR01000004.1"/>
</dbReference>
<evidence type="ECO:0000313" key="10">
    <source>
        <dbReference type="Proteomes" id="UP000288012"/>
    </source>
</evidence>
<feature type="transmembrane region" description="Helical" evidence="8">
    <location>
        <begin position="133"/>
        <end position="166"/>
    </location>
</feature>
<accession>A0A433JM15</accession>
<dbReference type="InterPro" id="IPR018584">
    <property type="entry name" value="GT87"/>
</dbReference>
<feature type="transmembrane region" description="Helical" evidence="8">
    <location>
        <begin position="347"/>
        <end position="366"/>
    </location>
</feature>
<dbReference type="GO" id="GO:0005886">
    <property type="term" value="C:plasma membrane"/>
    <property type="evidence" value="ECO:0007669"/>
    <property type="project" value="UniProtKB-SubCell"/>
</dbReference>
<feature type="transmembrane region" description="Helical" evidence="8">
    <location>
        <begin position="12"/>
        <end position="36"/>
    </location>
</feature>
<sequence>MRLVPAFFKEKSIPPLATASFIAISSAYLVIFYFVFTGQYRMDFSSLYTASYVLHAGENPYQVLFRGYFPDIALLPANLNPPIILWLATPLIWLGFDAALWLWSFASLTLGVLGVRIVFKYAFPAEFYRKNQFYLYLLYFAFFPVAINTIIGQFGGILFFLTMYGYDALVEKKEVRAGLLWGILVSIKFFPGLLLLYSLSQKKYRTFIVMVATIALLLLIPWLCYGIIIYKHYVSMMSRVLWYGDSWNASFYGYLFRLWVDVSHYQKSWHWVKLSYVILFFLFLIFYLYQLGKQKDSSLKHKGFCLTLVMMLFMSPFGWMYYFSLLLFPLLLSWLEISSTPKPPRYLFLWLLAFFFLTFPTGYVMAARMESTLNAIGVYSFHFYGMLLLTSLIYNLKLNSCTRAILLQPYLQPVTLFIFAFSFLLFIVNFIVPVFAYLH</sequence>
<keyword evidence="3" id="KW-0808">Transferase</keyword>
<evidence type="ECO:0000256" key="1">
    <source>
        <dbReference type="ARBA" id="ARBA00004651"/>
    </source>
</evidence>
<keyword evidence="5 8" id="KW-1133">Transmembrane helix</keyword>
<feature type="transmembrane region" description="Helical" evidence="8">
    <location>
        <begin position="304"/>
        <end position="335"/>
    </location>
</feature>
<evidence type="ECO:0000256" key="6">
    <source>
        <dbReference type="ARBA" id="ARBA00023136"/>
    </source>
</evidence>
<feature type="transmembrane region" description="Helical" evidence="8">
    <location>
        <begin position="274"/>
        <end position="292"/>
    </location>
</feature>
<keyword evidence="4 8" id="KW-0812">Transmembrane</keyword>
<feature type="transmembrane region" description="Helical" evidence="8">
    <location>
        <begin position="100"/>
        <end position="121"/>
    </location>
</feature>
<dbReference type="GO" id="GO:0016758">
    <property type="term" value="F:hexosyltransferase activity"/>
    <property type="evidence" value="ECO:0007669"/>
    <property type="project" value="InterPro"/>
</dbReference>
<evidence type="ECO:0000313" key="9">
    <source>
        <dbReference type="EMBL" id="RUQ90370.1"/>
    </source>
</evidence>
<keyword evidence="6 8" id="KW-0472">Membrane</keyword>
<keyword evidence="10" id="KW-1185">Reference proteome</keyword>
<dbReference type="Proteomes" id="UP000288012">
    <property type="component" value="Unassembled WGS sequence"/>
</dbReference>
<feature type="transmembrane region" description="Helical" evidence="8">
    <location>
        <begin position="206"/>
        <end position="230"/>
    </location>
</feature>
<dbReference type="AlphaFoldDB" id="A0A433JM15"/>
<comment type="caution">
    <text evidence="9">The sequence shown here is derived from an EMBL/GenBank/DDBJ whole genome shotgun (WGS) entry which is preliminary data.</text>
</comment>
<evidence type="ECO:0000256" key="5">
    <source>
        <dbReference type="ARBA" id="ARBA00022989"/>
    </source>
</evidence>
<dbReference type="Pfam" id="PF09594">
    <property type="entry name" value="GT87"/>
    <property type="match status" value="1"/>
</dbReference>
<feature type="transmembrane region" description="Helical" evidence="8">
    <location>
        <begin position="72"/>
        <end position="94"/>
    </location>
</feature>
<evidence type="ECO:0000256" key="4">
    <source>
        <dbReference type="ARBA" id="ARBA00022692"/>
    </source>
</evidence>
<keyword evidence="2" id="KW-1003">Cell membrane</keyword>
<proteinExistence type="inferred from homology"/>
<feature type="transmembrane region" description="Helical" evidence="8">
    <location>
        <begin position="414"/>
        <end position="438"/>
    </location>
</feature>
<dbReference type="EMBL" id="RZGR01000004">
    <property type="protein sequence ID" value="RUQ90370.1"/>
    <property type="molecule type" value="Genomic_DNA"/>
</dbReference>
<evidence type="ECO:0000256" key="7">
    <source>
        <dbReference type="ARBA" id="ARBA00024033"/>
    </source>
</evidence>
<evidence type="ECO:0000256" key="8">
    <source>
        <dbReference type="SAM" id="Phobius"/>
    </source>
</evidence>
<protein>
    <submittedName>
        <fullName evidence="9">DUF2029 domain-containing protein</fullName>
    </submittedName>
</protein>
<reference evidence="9 10" key="1">
    <citation type="submission" date="2018-12" db="EMBL/GenBank/DDBJ databases">
        <title>Legionella sp,whole genome shotgun sequence.</title>
        <authorList>
            <person name="Wu H."/>
        </authorList>
    </citation>
    <scope>NUCLEOTIDE SEQUENCE [LARGE SCALE GENOMIC DNA]</scope>
    <source>
        <strain evidence="10">km714</strain>
    </source>
</reference>
<feature type="transmembrane region" description="Helical" evidence="8">
    <location>
        <begin position="373"/>
        <end position="394"/>
    </location>
</feature>